<dbReference type="Gene3D" id="1.10.3210.10">
    <property type="entry name" value="Hypothetical protein af1432"/>
    <property type="match status" value="1"/>
</dbReference>
<dbReference type="Pfam" id="PF11849">
    <property type="entry name" value="DUF3369"/>
    <property type="match status" value="1"/>
</dbReference>
<dbReference type="SMART" id="SM00471">
    <property type="entry name" value="HDc"/>
    <property type="match status" value="1"/>
</dbReference>
<dbReference type="PROSITE" id="PS50110">
    <property type="entry name" value="RESPONSE_REGULATORY"/>
    <property type="match status" value="1"/>
</dbReference>
<dbReference type="InterPro" id="IPR003607">
    <property type="entry name" value="HD/PDEase_dom"/>
</dbReference>
<dbReference type="Pfam" id="PF00072">
    <property type="entry name" value="Response_reg"/>
    <property type="match status" value="1"/>
</dbReference>
<dbReference type="PANTHER" id="PTHR45228">
    <property type="entry name" value="CYCLIC DI-GMP PHOSPHODIESTERASE TM_0186-RELATED"/>
    <property type="match status" value="1"/>
</dbReference>
<dbReference type="PANTHER" id="PTHR45228:SF9">
    <property type="entry name" value="3'3'-CGAMP-SPECIFIC PHOSPHODIESTERASE 2"/>
    <property type="match status" value="1"/>
</dbReference>
<evidence type="ECO:0000313" key="5">
    <source>
        <dbReference type="Proteomes" id="UP001242314"/>
    </source>
</evidence>
<gene>
    <name evidence="4" type="ORF">QDH73_07480</name>
</gene>
<reference evidence="4 5" key="1">
    <citation type="submission" date="2023-04" db="EMBL/GenBank/DDBJ databases">
        <title>Novel Pseudoalteromonas species isolated from Pacific coral.</title>
        <authorList>
            <person name="Videau P."/>
            <person name="Shlafstein M.D."/>
            <person name="Oline D.K."/>
            <person name="Strangman W.K."/>
            <person name="Hahnke R.L."/>
            <person name="Saw J.H."/>
            <person name="Ushijima B."/>
        </authorList>
    </citation>
    <scope>NUCLEOTIDE SEQUENCE [LARGE SCALE GENOMIC DNA]</scope>
    <source>
        <strain evidence="4 5">LMG 14908</strain>
    </source>
</reference>
<accession>A0ABT9GDC4</accession>
<name>A0ABT9GDC4_9GAMM</name>
<sequence>MMGDFLFSDEPEETIDEIEHGTWKVLIVDDEPEVHAVTKLALSDFEFQNKRLEFISAYSGAEAKELIKEHPDAAIVLLDVVMETDDAGLQVAKFIREEAKNNHIRIILRTGQPGQAPERQVIINYDINDYKSKTELTAQKLFTVIMSSLRSYRDIISIEQSREGLEKIIIASRDIFSAHSIEHFIEGVMQQLTSLLGIADQAMYATTLVAQNPEHEINKKLIVCSGTGDFEKSEGKELDEVLQAEQLSACHQALNDKSIIYKDNYLFAYCSSEYNHNSMLFISGVPKDLTDTQRHLIKIFSQNVQLAFENVQLQSEIEATQQELVYRLSEAVEQRSTETGNHVKRVAHICHILAEGYGLSKHDADLVRLASPLHDVGKVGIPDAILNKPAKLEPQEWEVMKTHTDKGYTILKDSPHEIVSTGAIIAKEHHEKWDGSGYPQGLSGNAINVFGRIVALADVYDALRHKRCYKEPWTLQNVVDEINAQKGTHFEPKMVEVFNEKLDELEAVLSRFPD</sequence>
<evidence type="ECO:0000259" key="2">
    <source>
        <dbReference type="PROSITE" id="PS50110"/>
    </source>
</evidence>
<dbReference type="PROSITE" id="PS51832">
    <property type="entry name" value="HD_GYP"/>
    <property type="match status" value="1"/>
</dbReference>
<evidence type="ECO:0000259" key="3">
    <source>
        <dbReference type="PROSITE" id="PS51832"/>
    </source>
</evidence>
<dbReference type="Pfam" id="PF13487">
    <property type="entry name" value="HD_5"/>
    <property type="match status" value="1"/>
</dbReference>
<dbReference type="InterPro" id="IPR001789">
    <property type="entry name" value="Sig_transdc_resp-reg_receiver"/>
</dbReference>
<feature type="modified residue" description="4-aspartylphosphate" evidence="1">
    <location>
        <position position="79"/>
    </location>
</feature>
<dbReference type="InterPro" id="IPR037522">
    <property type="entry name" value="HD_GYP_dom"/>
</dbReference>
<keyword evidence="1" id="KW-0597">Phosphoprotein</keyword>
<dbReference type="SUPFAM" id="SSF109604">
    <property type="entry name" value="HD-domain/PDEase-like"/>
    <property type="match status" value="1"/>
</dbReference>
<dbReference type="Proteomes" id="UP001242314">
    <property type="component" value="Unassembled WGS sequence"/>
</dbReference>
<dbReference type="InterPro" id="IPR052020">
    <property type="entry name" value="Cyclic_di-GMP/3'3'-cGAMP_PDE"/>
</dbReference>
<proteinExistence type="predicted"/>
<dbReference type="Gene3D" id="3.40.50.2300">
    <property type="match status" value="1"/>
</dbReference>
<dbReference type="SMART" id="SM00448">
    <property type="entry name" value="REC"/>
    <property type="match status" value="1"/>
</dbReference>
<comment type="caution">
    <text evidence="4">The sequence shown here is derived from an EMBL/GenBank/DDBJ whole genome shotgun (WGS) entry which is preliminary data.</text>
</comment>
<organism evidence="4 5">
    <name type="scientific">Pseudoalteromonas distincta</name>
    <dbReference type="NCBI Taxonomy" id="77608"/>
    <lineage>
        <taxon>Bacteria</taxon>
        <taxon>Pseudomonadati</taxon>
        <taxon>Pseudomonadota</taxon>
        <taxon>Gammaproteobacteria</taxon>
        <taxon>Alteromonadales</taxon>
        <taxon>Pseudoalteromonadaceae</taxon>
        <taxon>Pseudoalteromonas</taxon>
    </lineage>
</organism>
<dbReference type="RefSeq" id="WP_188085202.1">
    <property type="nucleotide sequence ID" value="NZ_JANIHL010000010.1"/>
</dbReference>
<keyword evidence="5" id="KW-1185">Reference proteome</keyword>
<evidence type="ECO:0000256" key="1">
    <source>
        <dbReference type="PROSITE-ProRule" id="PRU00169"/>
    </source>
</evidence>
<dbReference type="CDD" id="cd00077">
    <property type="entry name" value="HDc"/>
    <property type="match status" value="1"/>
</dbReference>
<feature type="domain" description="HD-GYP" evidence="3">
    <location>
        <begin position="317"/>
        <end position="514"/>
    </location>
</feature>
<dbReference type="EMBL" id="JASGWX010000005">
    <property type="protein sequence ID" value="MDP4483866.1"/>
    <property type="molecule type" value="Genomic_DNA"/>
</dbReference>
<protein>
    <submittedName>
        <fullName evidence="4">DUF3369 domain-containing protein</fullName>
    </submittedName>
</protein>
<dbReference type="SUPFAM" id="SSF52172">
    <property type="entry name" value="CheY-like"/>
    <property type="match status" value="1"/>
</dbReference>
<feature type="domain" description="Response regulatory" evidence="2">
    <location>
        <begin position="24"/>
        <end position="148"/>
    </location>
</feature>
<evidence type="ECO:0000313" key="4">
    <source>
        <dbReference type="EMBL" id="MDP4483866.1"/>
    </source>
</evidence>
<dbReference type="InterPro" id="IPR021800">
    <property type="entry name" value="DUF3369"/>
</dbReference>
<dbReference type="InterPro" id="IPR011006">
    <property type="entry name" value="CheY-like_superfamily"/>
</dbReference>